<evidence type="ECO:0000313" key="2">
    <source>
        <dbReference type="EMBL" id="EZP80904.1"/>
    </source>
</evidence>
<evidence type="ECO:0000313" key="3">
    <source>
        <dbReference type="Proteomes" id="UP000024329"/>
    </source>
</evidence>
<feature type="transmembrane region" description="Helical" evidence="1">
    <location>
        <begin position="90"/>
        <end position="111"/>
    </location>
</feature>
<keyword evidence="1" id="KW-0472">Membrane</keyword>
<dbReference type="Proteomes" id="UP000024329">
    <property type="component" value="Unassembled WGS sequence"/>
</dbReference>
<sequence length="112" mass="12241">MEDGGNETFPSIVTSKAGGDLWIVAHLSAVELHNWIALYAAAGVCCALAMIMSLGLILVQLYREQAWATLTTGRGLLLFIPSTWWRWQKLYLLSTPVTLGIVGAFATTLSWT</sequence>
<organism evidence="2 3">
    <name type="scientific">Novosphingobium resinovorum</name>
    <dbReference type="NCBI Taxonomy" id="158500"/>
    <lineage>
        <taxon>Bacteria</taxon>
        <taxon>Pseudomonadati</taxon>
        <taxon>Pseudomonadota</taxon>
        <taxon>Alphaproteobacteria</taxon>
        <taxon>Sphingomonadales</taxon>
        <taxon>Sphingomonadaceae</taxon>
        <taxon>Novosphingobium</taxon>
    </lineage>
</organism>
<dbReference type="RefSeq" id="WP_338043888.1">
    <property type="nucleotide sequence ID" value="NZ_CP017078.1"/>
</dbReference>
<dbReference type="PATRIC" id="fig|158500.4.peg.3031"/>
<dbReference type="EMBL" id="JFYZ01000014">
    <property type="protein sequence ID" value="EZP80904.1"/>
    <property type="molecule type" value="Genomic_DNA"/>
</dbReference>
<gene>
    <name evidence="2" type="ORF">BV97_02958</name>
</gene>
<evidence type="ECO:0000256" key="1">
    <source>
        <dbReference type="SAM" id="Phobius"/>
    </source>
</evidence>
<feature type="transmembrane region" description="Helical" evidence="1">
    <location>
        <begin position="36"/>
        <end position="59"/>
    </location>
</feature>
<proteinExistence type="predicted"/>
<accession>A0A031JVI2</accession>
<dbReference type="eggNOG" id="ENOG5033W8A">
    <property type="taxonomic scope" value="Bacteria"/>
</dbReference>
<keyword evidence="1" id="KW-0812">Transmembrane</keyword>
<dbReference type="AlphaFoldDB" id="A0A031JVI2"/>
<comment type="caution">
    <text evidence="2">The sequence shown here is derived from an EMBL/GenBank/DDBJ whole genome shotgun (WGS) entry which is preliminary data.</text>
</comment>
<keyword evidence="1" id="KW-1133">Transmembrane helix</keyword>
<protein>
    <submittedName>
        <fullName evidence="2">Uncharacterized protein</fullName>
    </submittedName>
</protein>
<reference evidence="2 3" key="1">
    <citation type="submission" date="2014-03" db="EMBL/GenBank/DDBJ databases">
        <title>Whole genome sequence of Novosphingobium resinovorum KF1.</title>
        <authorList>
            <person name="Gan H.M."/>
            <person name="Gan H.Y."/>
            <person name="Chew T.H."/>
            <person name="Savka M.A."/>
        </authorList>
    </citation>
    <scope>NUCLEOTIDE SEQUENCE [LARGE SCALE GENOMIC DNA]</scope>
    <source>
        <strain evidence="2 3">KF1</strain>
    </source>
</reference>
<name>A0A031JVI2_9SPHN</name>